<dbReference type="Proteomes" id="UP001550378">
    <property type="component" value="Unassembled WGS sequence"/>
</dbReference>
<evidence type="ECO:0000313" key="4">
    <source>
        <dbReference type="Proteomes" id="UP001550378"/>
    </source>
</evidence>
<reference evidence="3 4" key="1">
    <citation type="submission" date="2024-06" db="EMBL/GenBank/DDBJ databases">
        <title>The Natural Products Discovery Center: Release of the First 8490 Sequenced Strains for Exploring Actinobacteria Biosynthetic Diversity.</title>
        <authorList>
            <person name="Kalkreuter E."/>
            <person name="Kautsar S.A."/>
            <person name="Yang D."/>
            <person name="Bader C.D."/>
            <person name="Teijaro C.N."/>
            <person name="Fluegel L."/>
            <person name="Davis C.M."/>
            <person name="Simpson J.R."/>
            <person name="Lauterbach L."/>
            <person name="Steele A.D."/>
            <person name="Gui C."/>
            <person name="Meng S."/>
            <person name="Li G."/>
            <person name="Viehrig K."/>
            <person name="Ye F."/>
            <person name="Su P."/>
            <person name="Kiefer A.F."/>
            <person name="Nichols A."/>
            <person name="Cepeda A.J."/>
            <person name="Yan W."/>
            <person name="Fan B."/>
            <person name="Jiang Y."/>
            <person name="Adhikari A."/>
            <person name="Zheng C.-J."/>
            <person name="Schuster L."/>
            <person name="Cowan T.M."/>
            <person name="Smanski M.J."/>
            <person name="Chevrette M.G."/>
            <person name="De Carvalho L.P.S."/>
            <person name="Shen B."/>
        </authorList>
    </citation>
    <scope>NUCLEOTIDE SEQUENCE [LARGE SCALE GENOMIC DNA]</scope>
    <source>
        <strain evidence="3 4">NPDC006337</strain>
    </source>
</reference>
<keyword evidence="2" id="KW-1133">Transmembrane helix</keyword>
<protein>
    <submittedName>
        <fullName evidence="3">SRPBCC domain-containing protein</fullName>
    </submittedName>
</protein>
<dbReference type="Gene3D" id="3.30.530.20">
    <property type="match status" value="1"/>
</dbReference>
<dbReference type="SUPFAM" id="SSF55961">
    <property type="entry name" value="Bet v1-like"/>
    <property type="match status" value="1"/>
</dbReference>
<keyword evidence="4" id="KW-1185">Reference proteome</keyword>
<sequence>MEHEVFVPVDVETLRAVLADPARVAPCVPGLQQDADASAGPLTGRLKVRAAGHSITYRGALRIAAREDGVFAVEGEGTEVRGGGSAKLALTVRLSGADGGTALRFAGTTSADGRLAELPDDAAVSAAHRLLDRFAESLAAAATSAAGAAGPSLADMAVSDLADARQLGEDRDLDGRALDGEDLDDQDVDDDGVDQGAESVFDAPVPPPSLDPLADAEFEVPAIPEGALGDPGAEAAHARRTMIGRSAEEVDHAPPRGRYAPTPGPQTASTTATLRWLAPAAALALASAVVVGRALRRRK</sequence>
<proteinExistence type="predicted"/>
<evidence type="ECO:0000256" key="1">
    <source>
        <dbReference type="SAM" id="MobiDB-lite"/>
    </source>
</evidence>
<feature type="compositionally biased region" description="Acidic residues" evidence="1">
    <location>
        <begin position="180"/>
        <end position="193"/>
    </location>
</feature>
<dbReference type="InterPro" id="IPR023393">
    <property type="entry name" value="START-like_dom_sf"/>
</dbReference>
<dbReference type="PANTHER" id="PTHR38588:SF1">
    <property type="entry name" value="BLL0334 PROTEIN"/>
    <property type="match status" value="1"/>
</dbReference>
<keyword evidence="2" id="KW-0812">Transmembrane</keyword>
<feature type="compositionally biased region" description="Basic and acidic residues" evidence="1">
    <location>
        <begin position="170"/>
        <end position="179"/>
    </location>
</feature>
<dbReference type="EMBL" id="JBEXZR010000001">
    <property type="protein sequence ID" value="MEU0705891.1"/>
    <property type="molecule type" value="Genomic_DNA"/>
</dbReference>
<accession>A0ABV2VYC7</accession>
<dbReference type="PANTHER" id="PTHR38588">
    <property type="entry name" value="BLL0334 PROTEIN"/>
    <property type="match status" value="1"/>
</dbReference>
<feature type="region of interest" description="Disordered" evidence="1">
    <location>
        <begin position="247"/>
        <end position="267"/>
    </location>
</feature>
<feature type="region of interest" description="Disordered" evidence="1">
    <location>
        <begin position="170"/>
        <end position="209"/>
    </location>
</feature>
<evidence type="ECO:0000313" key="3">
    <source>
        <dbReference type="EMBL" id="MEU0705891.1"/>
    </source>
</evidence>
<comment type="caution">
    <text evidence="3">The sequence shown here is derived from an EMBL/GenBank/DDBJ whole genome shotgun (WGS) entry which is preliminary data.</text>
</comment>
<name>A0ABV2VYC7_9ACTN</name>
<keyword evidence="2" id="KW-0472">Membrane</keyword>
<organism evidence="3 4">
    <name type="scientific">Streptomyces lavendulocolor</name>
    <dbReference type="NCBI Taxonomy" id="67316"/>
    <lineage>
        <taxon>Bacteria</taxon>
        <taxon>Bacillati</taxon>
        <taxon>Actinomycetota</taxon>
        <taxon>Actinomycetes</taxon>
        <taxon>Kitasatosporales</taxon>
        <taxon>Streptomycetaceae</taxon>
        <taxon>Streptomyces</taxon>
    </lineage>
</organism>
<dbReference type="RefSeq" id="WP_359805602.1">
    <property type="nucleotide sequence ID" value="NZ_JBEXZO010000004.1"/>
</dbReference>
<dbReference type="InterPro" id="IPR010419">
    <property type="entry name" value="CO_DH_gsu"/>
</dbReference>
<feature type="transmembrane region" description="Helical" evidence="2">
    <location>
        <begin position="276"/>
        <end position="295"/>
    </location>
</feature>
<evidence type="ECO:0000256" key="2">
    <source>
        <dbReference type="SAM" id="Phobius"/>
    </source>
</evidence>
<dbReference type="Pfam" id="PF06240">
    <property type="entry name" value="COXG"/>
    <property type="match status" value="1"/>
</dbReference>
<gene>
    <name evidence="3" type="ORF">ABZ508_00695</name>
</gene>